<feature type="transmembrane region" description="Helical" evidence="10">
    <location>
        <begin position="118"/>
        <end position="136"/>
    </location>
</feature>
<dbReference type="eggNOG" id="COG0038">
    <property type="taxonomic scope" value="Bacteria"/>
</dbReference>
<evidence type="ECO:0000256" key="6">
    <source>
        <dbReference type="ARBA" id="ARBA00023136"/>
    </source>
</evidence>
<dbReference type="PATRIC" id="fig|888050.3.peg.1046"/>
<evidence type="ECO:0000256" key="2">
    <source>
        <dbReference type="ARBA" id="ARBA00022448"/>
    </source>
</evidence>
<keyword evidence="2" id="KW-0813">Transport</keyword>
<feature type="transmembrane region" description="Helical" evidence="10">
    <location>
        <begin position="58"/>
        <end position="76"/>
    </location>
</feature>
<evidence type="ECO:0000256" key="10">
    <source>
        <dbReference type="SAM" id="Phobius"/>
    </source>
</evidence>
<evidence type="ECO:0000313" key="12">
    <source>
        <dbReference type="Proteomes" id="UP000013015"/>
    </source>
</evidence>
<evidence type="ECO:0000313" key="11">
    <source>
        <dbReference type="EMBL" id="ENO18157.1"/>
    </source>
</evidence>
<comment type="caution">
    <text evidence="11">The sequence shown here is derived from an EMBL/GenBank/DDBJ whole genome shotgun (WGS) entry which is preliminary data.</text>
</comment>
<dbReference type="Gene3D" id="1.10.3080.10">
    <property type="entry name" value="Clc chloride channel"/>
    <property type="match status" value="1"/>
</dbReference>
<keyword evidence="4 10" id="KW-1133">Transmembrane helix</keyword>
<dbReference type="GO" id="GO:0034707">
    <property type="term" value="C:chloride channel complex"/>
    <property type="evidence" value="ECO:0007669"/>
    <property type="project" value="UniProtKB-KW"/>
</dbReference>
<evidence type="ECO:0000256" key="3">
    <source>
        <dbReference type="ARBA" id="ARBA00022692"/>
    </source>
</evidence>
<keyword evidence="3 10" id="KW-0812">Transmembrane</keyword>
<feature type="transmembrane region" description="Helical" evidence="10">
    <location>
        <begin position="20"/>
        <end position="37"/>
    </location>
</feature>
<keyword evidence="5" id="KW-0406">Ion transport</keyword>
<evidence type="ECO:0008006" key="13">
    <source>
        <dbReference type="Google" id="ProtNLM"/>
    </source>
</evidence>
<evidence type="ECO:0000256" key="8">
    <source>
        <dbReference type="ARBA" id="ARBA00023214"/>
    </source>
</evidence>
<dbReference type="HOGENOM" id="CLU_1792316_0_0_11"/>
<evidence type="ECO:0000256" key="7">
    <source>
        <dbReference type="ARBA" id="ARBA00023173"/>
    </source>
</evidence>
<evidence type="ECO:0000256" key="4">
    <source>
        <dbReference type="ARBA" id="ARBA00022989"/>
    </source>
</evidence>
<sequence>MFIPSVLGNGQASAQTQFEAAWLGGFGLASATLVLLAKTMTTLVTIRAGGWGGTLTPGLALGAGLGAVTGLLWSQIWPGTSIAAFVFIGAAVFLGASMKAPLTGLVLLMEFTHQGSEILVPTILAIGGAVAATAWAERTHTEAE</sequence>
<accession>N6X403</accession>
<dbReference type="Proteomes" id="UP000013015">
    <property type="component" value="Unassembled WGS sequence"/>
</dbReference>
<dbReference type="GO" id="GO:0005254">
    <property type="term" value="F:chloride channel activity"/>
    <property type="evidence" value="ECO:0007669"/>
    <property type="project" value="UniProtKB-KW"/>
</dbReference>
<dbReference type="AlphaFoldDB" id="N6X403"/>
<dbReference type="STRING" id="888050.HMPREF9004_1101"/>
<gene>
    <name evidence="11" type="ORF">HMPREF9004_1101</name>
</gene>
<organism evidence="11 12">
    <name type="scientific">Schaalia cardiffensis F0333</name>
    <dbReference type="NCBI Taxonomy" id="888050"/>
    <lineage>
        <taxon>Bacteria</taxon>
        <taxon>Bacillati</taxon>
        <taxon>Actinomycetota</taxon>
        <taxon>Actinomycetes</taxon>
        <taxon>Actinomycetales</taxon>
        <taxon>Actinomycetaceae</taxon>
        <taxon>Schaalia</taxon>
    </lineage>
</organism>
<dbReference type="InterPro" id="IPR001807">
    <property type="entry name" value="ClC"/>
</dbReference>
<keyword evidence="7" id="KW-0869">Chloride channel</keyword>
<evidence type="ECO:0000256" key="9">
    <source>
        <dbReference type="ARBA" id="ARBA00023303"/>
    </source>
</evidence>
<dbReference type="InterPro" id="IPR014743">
    <property type="entry name" value="Cl-channel_core"/>
</dbReference>
<keyword evidence="8" id="KW-0868">Chloride</keyword>
<keyword evidence="6 10" id="KW-0472">Membrane</keyword>
<dbReference type="InterPro" id="IPR050368">
    <property type="entry name" value="ClC-type_chloride_channel"/>
</dbReference>
<comment type="subcellular location">
    <subcellularLocation>
        <location evidence="1">Membrane</location>
        <topology evidence="1">Multi-pass membrane protein</topology>
    </subcellularLocation>
</comment>
<evidence type="ECO:0000256" key="1">
    <source>
        <dbReference type="ARBA" id="ARBA00004141"/>
    </source>
</evidence>
<feature type="transmembrane region" description="Helical" evidence="10">
    <location>
        <begin position="82"/>
        <end position="106"/>
    </location>
</feature>
<dbReference type="PANTHER" id="PTHR43427:SF6">
    <property type="entry name" value="CHLORIDE CHANNEL PROTEIN CLC-E"/>
    <property type="match status" value="1"/>
</dbReference>
<protein>
    <recommendedName>
        <fullName evidence="13">Chloride channel protein</fullName>
    </recommendedName>
</protein>
<dbReference type="SUPFAM" id="SSF81340">
    <property type="entry name" value="Clc chloride channel"/>
    <property type="match status" value="1"/>
</dbReference>
<name>N6X403_9ACTO</name>
<dbReference type="Pfam" id="PF00654">
    <property type="entry name" value="Voltage_CLC"/>
    <property type="match status" value="1"/>
</dbReference>
<dbReference type="PANTHER" id="PTHR43427">
    <property type="entry name" value="CHLORIDE CHANNEL PROTEIN CLC-E"/>
    <property type="match status" value="1"/>
</dbReference>
<evidence type="ECO:0000256" key="5">
    <source>
        <dbReference type="ARBA" id="ARBA00023065"/>
    </source>
</evidence>
<dbReference type="EMBL" id="AQHZ01000017">
    <property type="protein sequence ID" value="ENO18157.1"/>
    <property type="molecule type" value="Genomic_DNA"/>
</dbReference>
<keyword evidence="9" id="KW-0407">Ion channel</keyword>
<reference evidence="11 12" key="1">
    <citation type="submission" date="2013-03" db="EMBL/GenBank/DDBJ databases">
        <title>Reference genome for the Human Microbiome Project.</title>
        <authorList>
            <person name="Aqrawi P."/>
            <person name="Ayvaz T."/>
            <person name="Bess C."/>
            <person name="Blankenburg K."/>
            <person name="Coyle M."/>
            <person name="Deng J."/>
            <person name="Forbes L."/>
            <person name="Fowler G."/>
            <person name="Francisco L."/>
            <person name="Fu Q."/>
            <person name="Gibbs R."/>
            <person name="Gross S."/>
            <person name="Gubbala S."/>
            <person name="Hale W."/>
            <person name="Hemphill L."/>
            <person name="Highlander S."/>
            <person name="Hirani K."/>
            <person name="Jackson L."/>
            <person name="Jakkamsetti A."/>
            <person name="Javaid M."/>
            <person name="Jayaseelan J.C."/>
            <person name="Jiang H."/>
            <person name="Joshi V."/>
            <person name="Korchina V."/>
            <person name="Kovar C."/>
            <person name="Lara F."/>
            <person name="Lee S."/>
            <person name="Liu Y."/>
            <person name="Mata R."/>
            <person name="Mathew T."/>
            <person name="Munidasa M."/>
            <person name="Muzny D."/>
            <person name="Nazareth L."/>
            <person name="Ngo R."/>
            <person name="Nguyen L."/>
            <person name="Nguyen N."/>
            <person name="Okwuonu G."/>
            <person name="Ongeri F."/>
            <person name="Palculict T."/>
            <person name="Patil S."/>
            <person name="Petrosino J."/>
            <person name="Pham C."/>
            <person name="Pham P."/>
            <person name="Pu L.-L."/>
            <person name="Qin X."/>
            <person name="Qu J."/>
            <person name="Reid J."/>
            <person name="Ross M."/>
            <person name="Ruth R."/>
            <person name="Saada N."/>
            <person name="San Lucas F."/>
            <person name="Santibanez J."/>
            <person name="Shang Y."/>
            <person name="Simmons D."/>
            <person name="Song X.-Z."/>
            <person name="Tang L.-Y."/>
            <person name="Thornton R."/>
            <person name="Warren J."/>
            <person name="Weissenberger G."/>
            <person name="Wilczek-Boney K."/>
            <person name="Worley K."/>
            <person name="Youmans B."/>
            <person name="Zhang J."/>
            <person name="Zhang L."/>
            <person name="Zhao Z."/>
            <person name="Zhou C."/>
            <person name="Zhu D."/>
            <person name="Zhu Y."/>
        </authorList>
    </citation>
    <scope>NUCLEOTIDE SEQUENCE [LARGE SCALE GENOMIC DNA]</scope>
    <source>
        <strain evidence="11 12">F0333</strain>
    </source>
</reference>
<proteinExistence type="predicted"/>
<keyword evidence="12" id="KW-1185">Reference proteome</keyword>